<dbReference type="SUPFAM" id="SSF48452">
    <property type="entry name" value="TPR-like"/>
    <property type="match status" value="1"/>
</dbReference>
<evidence type="ECO:0000256" key="3">
    <source>
        <dbReference type="ARBA" id="ARBA00022803"/>
    </source>
</evidence>
<organism evidence="6 7">
    <name type="scientific">Sander lucioperca</name>
    <name type="common">Pike-perch</name>
    <name type="synonym">Perca lucioperca</name>
    <dbReference type="NCBI Taxonomy" id="283035"/>
    <lineage>
        <taxon>Eukaryota</taxon>
        <taxon>Metazoa</taxon>
        <taxon>Chordata</taxon>
        <taxon>Craniata</taxon>
        <taxon>Vertebrata</taxon>
        <taxon>Euteleostomi</taxon>
        <taxon>Actinopterygii</taxon>
        <taxon>Neopterygii</taxon>
        <taxon>Teleostei</taxon>
        <taxon>Neoteleostei</taxon>
        <taxon>Acanthomorphata</taxon>
        <taxon>Eupercaria</taxon>
        <taxon>Perciformes</taxon>
        <taxon>Percoidei</taxon>
        <taxon>Percidae</taxon>
        <taxon>Luciopercinae</taxon>
        <taxon>Sander</taxon>
    </lineage>
</organism>
<reference evidence="6" key="2">
    <citation type="submission" date="2025-09" db="UniProtKB">
        <authorList>
            <consortium name="Ensembl"/>
        </authorList>
    </citation>
    <scope>IDENTIFICATION</scope>
</reference>
<dbReference type="FunFam" id="1.25.40.10:FF:000036">
    <property type="entry name" value="interferon-induced protein with tetratricopeptide repeats 5"/>
    <property type="match status" value="1"/>
</dbReference>
<dbReference type="PANTHER" id="PTHR10271:SF14">
    <property type="entry name" value="INTERFERON-INDUCED PROTEIN WITH TETRATRICOPEPTIDE REPEATS-RELATED"/>
    <property type="match status" value="1"/>
</dbReference>
<dbReference type="InterPro" id="IPR011990">
    <property type="entry name" value="TPR-like_helical_dom_sf"/>
</dbReference>
<dbReference type="Ensembl" id="ENSSLUT00000011876.1">
    <property type="protein sequence ID" value="ENSSLUP00000011480.1"/>
    <property type="gene ID" value="ENSSLUG00000005475.1"/>
</dbReference>
<dbReference type="Proteomes" id="UP000694568">
    <property type="component" value="Unplaced"/>
</dbReference>
<keyword evidence="4" id="KW-0391">Immunity</keyword>
<dbReference type="Gene3D" id="1.25.40.10">
    <property type="entry name" value="Tetratricopeptide repeat domain"/>
    <property type="match status" value="3"/>
</dbReference>
<keyword evidence="3" id="KW-0802">TPR repeat</keyword>
<sequence length="441" mass="51074">KGKIPDRQATQESKLEALQCHFTWDLETSESILLRRKDKLEDIGTEEGNSWLGHIYNLRGFIQYKLGFTEDAQSFFNKAAEAFRKIRNADEGPWLVVNYGNLAWLHHHLGDQAESQAYLSKVDALMNKYPSPSQDELHPEIYAEKAWTLLTFSTDKTLAADYFQRAIRMQPDMVEWNSSLARALVYATDYSGILEILRIAKEQDPENLYLAAHYLTLRADRGEEIKDEARDLARKVLRNPVGLYSGVRPLLRVYSIYVSMDEAIDLAEKALGKHPYERYLKKCVALLYQWKILRESRPDQGLIDRGINVIEEVISLYPHSSFDRKLALADIYAMSNYSQDKAEQIYLEMLESDLEPADKQMVYNCYAKYLNCNRQEYQRSIQYNMKVAAIPNRRVSGKPARAIMFLTALVLNPEKNVNALREINLHIFVNVITSRKDLWQL</sequence>
<keyword evidence="7" id="KW-1185">Reference proteome</keyword>
<protein>
    <submittedName>
        <fullName evidence="6">Uncharacterized protein</fullName>
    </submittedName>
</protein>
<dbReference type="GO" id="GO:0051607">
    <property type="term" value="P:defense response to virus"/>
    <property type="evidence" value="ECO:0007669"/>
    <property type="project" value="TreeGrafter"/>
</dbReference>
<dbReference type="GO" id="GO:0045087">
    <property type="term" value="P:innate immune response"/>
    <property type="evidence" value="ECO:0007669"/>
    <property type="project" value="UniProtKB-KW"/>
</dbReference>
<dbReference type="Pfam" id="PF13424">
    <property type="entry name" value="TPR_12"/>
    <property type="match status" value="1"/>
</dbReference>
<evidence type="ECO:0000256" key="1">
    <source>
        <dbReference type="ARBA" id="ARBA00022588"/>
    </source>
</evidence>
<accession>A0A8D0CS48</accession>
<dbReference type="PANTHER" id="PTHR10271">
    <property type="entry name" value="INTERFERON-INDUCED PROTEIN WITH TETRATRICOPEPTIDE REPEATS"/>
    <property type="match status" value="1"/>
</dbReference>
<dbReference type="GeneTree" id="ENSGT00950000182946"/>
<evidence type="ECO:0000256" key="2">
    <source>
        <dbReference type="ARBA" id="ARBA00022737"/>
    </source>
</evidence>
<reference evidence="6" key="1">
    <citation type="submission" date="2025-08" db="UniProtKB">
        <authorList>
            <consortium name="Ensembl"/>
        </authorList>
    </citation>
    <scope>IDENTIFICATION</scope>
</reference>
<evidence type="ECO:0000313" key="7">
    <source>
        <dbReference type="Proteomes" id="UP000694568"/>
    </source>
</evidence>
<comment type="similarity">
    <text evidence="5">Belongs to the IFIT family.</text>
</comment>
<evidence type="ECO:0000313" key="6">
    <source>
        <dbReference type="Ensembl" id="ENSSLUP00000011480.1"/>
    </source>
</evidence>
<evidence type="ECO:0000256" key="4">
    <source>
        <dbReference type="ARBA" id="ARBA00022859"/>
    </source>
</evidence>
<evidence type="ECO:0000256" key="5">
    <source>
        <dbReference type="ARBA" id="ARBA00038336"/>
    </source>
</evidence>
<keyword evidence="1" id="KW-0399">Innate immunity</keyword>
<proteinExistence type="inferred from homology"/>
<keyword evidence="2" id="KW-0677">Repeat</keyword>
<dbReference type="AlphaFoldDB" id="A0A8D0CS48"/>
<name>A0A8D0CS48_SANLU</name>
<dbReference type="GO" id="GO:0005829">
    <property type="term" value="C:cytosol"/>
    <property type="evidence" value="ECO:0007669"/>
    <property type="project" value="TreeGrafter"/>
</dbReference>